<dbReference type="PROSITE" id="PS00583">
    <property type="entry name" value="PFKB_KINASES_1"/>
    <property type="match status" value="1"/>
</dbReference>
<dbReference type="InterPro" id="IPR029056">
    <property type="entry name" value="Ribokinase-like"/>
</dbReference>
<evidence type="ECO:0000256" key="1">
    <source>
        <dbReference type="ARBA" id="ARBA00010688"/>
    </source>
</evidence>
<dbReference type="PROSITE" id="PS00584">
    <property type="entry name" value="PFKB_KINASES_2"/>
    <property type="match status" value="1"/>
</dbReference>
<dbReference type="PRINTS" id="PR00990">
    <property type="entry name" value="RIBOKINASE"/>
</dbReference>
<dbReference type="Proteomes" id="UP000288547">
    <property type="component" value="Unassembled WGS sequence"/>
</dbReference>
<proteinExistence type="inferred from homology"/>
<name>A0A444PS56_9MICO</name>
<feature type="domain" description="Carbohydrate kinase PfkB" evidence="5">
    <location>
        <begin position="17"/>
        <end position="303"/>
    </location>
</feature>
<dbReference type="PANTHER" id="PTHR10584:SF166">
    <property type="entry name" value="RIBOKINASE"/>
    <property type="match status" value="1"/>
</dbReference>
<evidence type="ECO:0000313" key="6">
    <source>
        <dbReference type="EMBL" id="RWZ50084.1"/>
    </source>
</evidence>
<gene>
    <name evidence="6" type="ORF">ELQ90_10595</name>
</gene>
<dbReference type="PANTHER" id="PTHR10584">
    <property type="entry name" value="SUGAR KINASE"/>
    <property type="match status" value="1"/>
</dbReference>
<dbReference type="SUPFAM" id="SSF53613">
    <property type="entry name" value="Ribokinase-like"/>
    <property type="match status" value="1"/>
</dbReference>
<dbReference type="GO" id="GO:0005829">
    <property type="term" value="C:cytosol"/>
    <property type="evidence" value="ECO:0007669"/>
    <property type="project" value="TreeGrafter"/>
</dbReference>
<accession>A0A444PS56</accession>
<sequence length="312" mass="32326">MRRRGHATEHDGGSDGVLVVGQAARDLVLRTERFPERNDHASVTERMETLGGKGANQAVGLRQLGASVRLLAVLGRDAAGEEAARTAASDGIDVRWIVRRAETALLVDVVDGDADRALLEHVPDDSLLTEEDVRSAAESGAFDGCDTVVLQLQQPEATVLAAARLGRARGLRVVIDGAAEGRTRDELLGIVDVVRADATEARTLTGATLSSPAETRVAAESILATGASVVALTVEGQGDLVAWSGDSAFFAFGDAAVVDPTGAGDAFVAGLVTGLRRGLSPRDAGDLAHRSAAATVARLGGRPDLARLAPHR</sequence>
<evidence type="ECO:0000256" key="3">
    <source>
        <dbReference type="ARBA" id="ARBA00022777"/>
    </source>
</evidence>
<organism evidence="6 7">
    <name type="scientific">Labedella phragmitis</name>
    <dbReference type="NCBI Taxonomy" id="2498849"/>
    <lineage>
        <taxon>Bacteria</taxon>
        <taxon>Bacillati</taxon>
        <taxon>Actinomycetota</taxon>
        <taxon>Actinomycetes</taxon>
        <taxon>Micrococcales</taxon>
        <taxon>Microbacteriaceae</taxon>
        <taxon>Labedella</taxon>
    </lineage>
</organism>
<protein>
    <submittedName>
        <fullName evidence="6">Ribokinase</fullName>
    </submittedName>
</protein>
<comment type="similarity">
    <text evidence="1 4">Belongs to the carbohydrate kinase PfkB family.</text>
</comment>
<dbReference type="EMBL" id="RZNB01000004">
    <property type="protein sequence ID" value="RWZ50084.1"/>
    <property type="molecule type" value="Genomic_DNA"/>
</dbReference>
<evidence type="ECO:0000256" key="4">
    <source>
        <dbReference type="RuleBase" id="RU003704"/>
    </source>
</evidence>
<comment type="caution">
    <text evidence="6">The sequence shown here is derived from an EMBL/GenBank/DDBJ whole genome shotgun (WGS) entry which is preliminary data.</text>
</comment>
<dbReference type="GO" id="GO:0016301">
    <property type="term" value="F:kinase activity"/>
    <property type="evidence" value="ECO:0007669"/>
    <property type="project" value="UniProtKB-KW"/>
</dbReference>
<evidence type="ECO:0000256" key="2">
    <source>
        <dbReference type="ARBA" id="ARBA00022679"/>
    </source>
</evidence>
<keyword evidence="7" id="KW-1185">Reference proteome</keyword>
<evidence type="ECO:0000313" key="7">
    <source>
        <dbReference type="Proteomes" id="UP000288547"/>
    </source>
</evidence>
<reference evidence="6 7" key="1">
    <citation type="submission" date="2018-12" db="EMBL/GenBank/DDBJ databases">
        <authorList>
            <person name="Li F."/>
        </authorList>
    </citation>
    <scope>NUCLEOTIDE SEQUENCE [LARGE SCALE GENOMIC DNA]</scope>
    <source>
        <strain evidence="6 7">11W25H-1</strain>
    </source>
</reference>
<dbReference type="GO" id="GO:0006796">
    <property type="term" value="P:phosphate-containing compound metabolic process"/>
    <property type="evidence" value="ECO:0007669"/>
    <property type="project" value="UniProtKB-ARBA"/>
</dbReference>
<dbReference type="Pfam" id="PF00294">
    <property type="entry name" value="PfkB"/>
    <property type="match status" value="1"/>
</dbReference>
<keyword evidence="3 4" id="KW-0418">Kinase</keyword>
<dbReference type="InterPro" id="IPR002173">
    <property type="entry name" value="Carboh/pur_kinase_PfkB_CS"/>
</dbReference>
<dbReference type="Gene3D" id="3.40.1190.20">
    <property type="match status" value="1"/>
</dbReference>
<evidence type="ECO:0000259" key="5">
    <source>
        <dbReference type="Pfam" id="PF00294"/>
    </source>
</evidence>
<dbReference type="OrthoDB" id="9808601at2"/>
<keyword evidence="2 4" id="KW-0808">Transferase</keyword>
<dbReference type="AlphaFoldDB" id="A0A444PS56"/>
<dbReference type="InterPro" id="IPR002139">
    <property type="entry name" value="Ribo/fructo_kinase"/>
</dbReference>
<dbReference type="InterPro" id="IPR011611">
    <property type="entry name" value="PfkB_dom"/>
</dbReference>